<evidence type="ECO:0000313" key="10">
    <source>
        <dbReference type="EMBL" id="SVB66000.1"/>
    </source>
</evidence>
<dbReference type="PANTHER" id="PTHR30069">
    <property type="entry name" value="TONB-DEPENDENT OUTER MEMBRANE RECEPTOR"/>
    <property type="match status" value="1"/>
</dbReference>
<keyword evidence="8" id="KW-0998">Cell outer membrane</keyword>
<evidence type="ECO:0000256" key="6">
    <source>
        <dbReference type="ARBA" id="ARBA00023136"/>
    </source>
</evidence>
<dbReference type="EMBL" id="UINC01051622">
    <property type="protein sequence ID" value="SVB66000.1"/>
    <property type="molecule type" value="Genomic_DNA"/>
</dbReference>
<dbReference type="InterPro" id="IPR039426">
    <property type="entry name" value="TonB-dep_rcpt-like"/>
</dbReference>
<keyword evidence="4" id="KW-0732">Signal</keyword>
<feature type="non-terminal residue" evidence="10">
    <location>
        <position position="1"/>
    </location>
</feature>
<dbReference type="Pfam" id="PF00593">
    <property type="entry name" value="TonB_dep_Rec_b-barrel"/>
    <property type="match status" value="1"/>
</dbReference>
<dbReference type="AlphaFoldDB" id="A0A382FSL4"/>
<keyword evidence="2" id="KW-0813">Transport</keyword>
<protein>
    <recommendedName>
        <fullName evidence="9">TonB-dependent receptor-like beta-barrel domain-containing protein</fullName>
    </recommendedName>
</protein>
<keyword evidence="3" id="KW-0812">Transmembrane</keyword>
<dbReference type="GO" id="GO:0044718">
    <property type="term" value="P:siderophore transmembrane transport"/>
    <property type="evidence" value="ECO:0007669"/>
    <property type="project" value="TreeGrafter"/>
</dbReference>
<reference evidence="10" key="1">
    <citation type="submission" date="2018-05" db="EMBL/GenBank/DDBJ databases">
        <authorList>
            <person name="Lanie J.A."/>
            <person name="Ng W.-L."/>
            <person name="Kazmierczak K.M."/>
            <person name="Andrzejewski T.M."/>
            <person name="Davidsen T.M."/>
            <person name="Wayne K.J."/>
            <person name="Tettelin H."/>
            <person name="Glass J.I."/>
            <person name="Rusch D."/>
            <person name="Podicherti R."/>
            <person name="Tsui H.-C.T."/>
            <person name="Winkler M.E."/>
        </authorList>
    </citation>
    <scope>NUCLEOTIDE SEQUENCE</scope>
</reference>
<dbReference type="PANTHER" id="PTHR30069:SF29">
    <property type="entry name" value="HEMOGLOBIN AND HEMOGLOBIN-HAPTOGLOBIN-BINDING PROTEIN 1-RELATED"/>
    <property type="match status" value="1"/>
</dbReference>
<dbReference type="SUPFAM" id="SSF56935">
    <property type="entry name" value="Porins"/>
    <property type="match status" value="1"/>
</dbReference>
<sequence length="321" mass="35844">YGDVSHVEQISKGTIERRNYRQRLWSLGTEAEWRFNDLISRGGLGPTQMTFGLALDGADTPESSDKPTLGRLWDWGARLGASSLVTGNSLLFHGGVSRRVRFPSLRELYSDALGRFLSNPNLGPEVLIGGELGLTWGLSVFDLQMVMFHQVLSDGIVRISVDASDGKKRQRVNRDRIRSTGFELVASGEWDRIEYTGDLTFQEAWQFHGDGVAGTRPEYEPRIVSRLSLSMPLYRRTTVSAAYQFVGGQVCLNAETGGHDLLDSTRNLDFQLRRRFTFGDRNTFANADALVSVTNVTDGAIFDQCGLPQPGRTLRFQVRLF</sequence>
<dbReference type="InterPro" id="IPR036942">
    <property type="entry name" value="Beta-barrel_TonB_sf"/>
</dbReference>
<evidence type="ECO:0000256" key="5">
    <source>
        <dbReference type="ARBA" id="ARBA00023077"/>
    </source>
</evidence>
<evidence type="ECO:0000256" key="4">
    <source>
        <dbReference type="ARBA" id="ARBA00022729"/>
    </source>
</evidence>
<evidence type="ECO:0000256" key="1">
    <source>
        <dbReference type="ARBA" id="ARBA00004571"/>
    </source>
</evidence>
<evidence type="ECO:0000259" key="9">
    <source>
        <dbReference type="Pfam" id="PF00593"/>
    </source>
</evidence>
<evidence type="ECO:0000256" key="7">
    <source>
        <dbReference type="ARBA" id="ARBA00023170"/>
    </source>
</evidence>
<proteinExistence type="predicted"/>
<feature type="domain" description="TonB-dependent receptor-like beta-barrel" evidence="9">
    <location>
        <begin position="17"/>
        <end position="265"/>
    </location>
</feature>
<keyword evidence="7" id="KW-0675">Receptor</keyword>
<dbReference type="Gene3D" id="2.40.170.20">
    <property type="entry name" value="TonB-dependent receptor, beta-barrel domain"/>
    <property type="match status" value="1"/>
</dbReference>
<evidence type="ECO:0000256" key="2">
    <source>
        <dbReference type="ARBA" id="ARBA00022448"/>
    </source>
</evidence>
<keyword evidence="5" id="KW-0798">TonB box</keyword>
<organism evidence="10">
    <name type="scientific">marine metagenome</name>
    <dbReference type="NCBI Taxonomy" id="408172"/>
    <lineage>
        <taxon>unclassified sequences</taxon>
        <taxon>metagenomes</taxon>
        <taxon>ecological metagenomes</taxon>
    </lineage>
</organism>
<keyword evidence="6" id="KW-0472">Membrane</keyword>
<evidence type="ECO:0000256" key="8">
    <source>
        <dbReference type="ARBA" id="ARBA00023237"/>
    </source>
</evidence>
<name>A0A382FSL4_9ZZZZ</name>
<dbReference type="InterPro" id="IPR000531">
    <property type="entry name" value="Beta-barrel_TonB"/>
</dbReference>
<dbReference type="GO" id="GO:0009279">
    <property type="term" value="C:cell outer membrane"/>
    <property type="evidence" value="ECO:0007669"/>
    <property type="project" value="UniProtKB-SubCell"/>
</dbReference>
<dbReference type="GO" id="GO:0015344">
    <property type="term" value="F:siderophore uptake transmembrane transporter activity"/>
    <property type="evidence" value="ECO:0007669"/>
    <property type="project" value="TreeGrafter"/>
</dbReference>
<gene>
    <name evidence="10" type="ORF">METZ01_LOCUS218854</name>
</gene>
<comment type="subcellular location">
    <subcellularLocation>
        <location evidence="1">Cell outer membrane</location>
        <topology evidence="1">Multi-pass membrane protein</topology>
    </subcellularLocation>
</comment>
<evidence type="ECO:0000256" key="3">
    <source>
        <dbReference type="ARBA" id="ARBA00022692"/>
    </source>
</evidence>
<accession>A0A382FSL4</accession>